<comment type="caution">
    <text evidence="7">The sequence shown here is derived from an EMBL/GenBank/DDBJ whole genome shotgun (WGS) entry which is preliminary data.</text>
</comment>
<feature type="compositionally biased region" description="Polar residues" evidence="5">
    <location>
        <begin position="40"/>
        <end position="54"/>
    </location>
</feature>
<protein>
    <recommendedName>
        <fullName evidence="9">Metal homeostatis protein bsd2</fullName>
    </recommendedName>
</protein>
<evidence type="ECO:0000256" key="2">
    <source>
        <dbReference type="ARBA" id="ARBA00022692"/>
    </source>
</evidence>
<dbReference type="OrthoDB" id="10003116at2759"/>
<dbReference type="EMBL" id="WIUZ02000001">
    <property type="protein sequence ID" value="KAF9792203.1"/>
    <property type="molecule type" value="Genomic_DNA"/>
</dbReference>
<comment type="subcellular location">
    <subcellularLocation>
        <location evidence="1">Membrane</location>
        <topology evidence="1">Multi-pass membrane protein</topology>
    </subcellularLocation>
</comment>
<dbReference type="AlphaFoldDB" id="A0A9P6HQ40"/>
<evidence type="ECO:0000256" key="3">
    <source>
        <dbReference type="ARBA" id="ARBA00022989"/>
    </source>
</evidence>
<organism evidence="7 8">
    <name type="scientific">Thelephora terrestris</name>
    <dbReference type="NCBI Taxonomy" id="56493"/>
    <lineage>
        <taxon>Eukaryota</taxon>
        <taxon>Fungi</taxon>
        <taxon>Dikarya</taxon>
        <taxon>Basidiomycota</taxon>
        <taxon>Agaricomycotina</taxon>
        <taxon>Agaricomycetes</taxon>
        <taxon>Thelephorales</taxon>
        <taxon>Thelephoraceae</taxon>
        <taxon>Thelephora</taxon>
    </lineage>
</organism>
<dbReference type="CDD" id="cd22212">
    <property type="entry name" value="NDFIP-like"/>
    <property type="match status" value="1"/>
</dbReference>
<feature type="transmembrane region" description="Helical" evidence="6">
    <location>
        <begin position="340"/>
        <end position="361"/>
    </location>
</feature>
<feature type="compositionally biased region" description="Pro residues" evidence="5">
    <location>
        <begin position="78"/>
        <end position="87"/>
    </location>
</feature>
<feature type="region of interest" description="Disordered" evidence="5">
    <location>
        <begin position="1"/>
        <end position="99"/>
    </location>
</feature>
<feature type="compositionally biased region" description="Acidic residues" evidence="5">
    <location>
        <begin position="26"/>
        <end position="36"/>
    </location>
</feature>
<keyword evidence="8" id="KW-1185">Reference proteome</keyword>
<dbReference type="GO" id="GO:0016020">
    <property type="term" value="C:membrane"/>
    <property type="evidence" value="ECO:0007669"/>
    <property type="project" value="UniProtKB-SubCell"/>
</dbReference>
<dbReference type="GO" id="GO:0030001">
    <property type="term" value="P:metal ion transport"/>
    <property type="evidence" value="ECO:0007669"/>
    <property type="project" value="InterPro"/>
</dbReference>
<evidence type="ECO:0000256" key="5">
    <source>
        <dbReference type="SAM" id="MobiDB-lite"/>
    </source>
</evidence>
<keyword evidence="4 6" id="KW-0472">Membrane</keyword>
<evidence type="ECO:0000313" key="8">
    <source>
        <dbReference type="Proteomes" id="UP000736335"/>
    </source>
</evidence>
<accession>A0A9P6HQ40</accession>
<reference evidence="7" key="1">
    <citation type="journal article" date="2020" name="Nat. Commun.">
        <title>Large-scale genome sequencing of mycorrhizal fungi provides insights into the early evolution of symbiotic traits.</title>
        <authorList>
            <person name="Miyauchi S."/>
            <person name="Kiss E."/>
            <person name="Kuo A."/>
            <person name="Drula E."/>
            <person name="Kohler A."/>
            <person name="Sanchez-Garcia M."/>
            <person name="Morin E."/>
            <person name="Andreopoulos B."/>
            <person name="Barry K.W."/>
            <person name="Bonito G."/>
            <person name="Buee M."/>
            <person name="Carver A."/>
            <person name="Chen C."/>
            <person name="Cichocki N."/>
            <person name="Clum A."/>
            <person name="Culley D."/>
            <person name="Crous P.W."/>
            <person name="Fauchery L."/>
            <person name="Girlanda M."/>
            <person name="Hayes R.D."/>
            <person name="Keri Z."/>
            <person name="LaButti K."/>
            <person name="Lipzen A."/>
            <person name="Lombard V."/>
            <person name="Magnuson J."/>
            <person name="Maillard F."/>
            <person name="Murat C."/>
            <person name="Nolan M."/>
            <person name="Ohm R.A."/>
            <person name="Pangilinan J."/>
            <person name="Pereira M.F."/>
            <person name="Perotto S."/>
            <person name="Peter M."/>
            <person name="Pfister S."/>
            <person name="Riley R."/>
            <person name="Sitrit Y."/>
            <person name="Stielow J.B."/>
            <person name="Szollosi G."/>
            <person name="Zifcakova L."/>
            <person name="Stursova M."/>
            <person name="Spatafora J.W."/>
            <person name="Tedersoo L."/>
            <person name="Vaario L.M."/>
            <person name="Yamada A."/>
            <person name="Yan M."/>
            <person name="Wang P."/>
            <person name="Xu J."/>
            <person name="Bruns T."/>
            <person name="Baldrian P."/>
            <person name="Vilgalys R."/>
            <person name="Dunand C."/>
            <person name="Henrissat B."/>
            <person name="Grigoriev I.V."/>
            <person name="Hibbett D."/>
            <person name="Nagy L.G."/>
            <person name="Martin F.M."/>
        </authorList>
    </citation>
    <scope>NUCLEOTIDE SEQUENCE</scope>
    <source>
        <strain evidence="7">UH-Tt-Lm1</strain>
    </source>
</reference>
<dbReference type="Pfam" id="PF10176">
    <property type="entry name" value="NEDD4_Bsd2"/>
    <property type="match status" value="1"/>
</dbReference>
<evidence type="ECO:0000256" key="4">
    <source>
        <dbReference type="ARBA" id="ARBA00023136"/>
    </source>
</evidence>
<evidence type="ECO:0000256" key="1">
    <source>
        <dbReference type="ARBA" id="ARBA00004141"/>
    </source>
</evidence>
<dbReference type="GO" id="GO:0006511">
    <property type="term" value="P:ubiquitin-dependent protein catabolic process"/>
    <property type="evidence" value="ECO:0007669"/>
    <property type="project" value="TreeGrafter"/>
</dbReference>
<dbReference type="GO" id="GO:0007034">
    <property type="term" value="P:vacuolar transport"/>
    <property type="evidence" value="ECO:0007669"/>
    <property type="project" value="InterPro"/>
</dbReference>
<keyword evidence="3 6" id="KW-1133">Transmembrane helix</keyword>
<evidence type="ECO:0000256" key="6">
    <source>
        <dbReference type="SAM" id="Phobius"/>
    </source>
</evidence>
<dbReference type="Proteomes" id="UP000736335">
    <property type="component" value="Unassembled WGS sequence"/>
</dbReference>
<dbReference type="GO" id="GO:0031398">
    <property type="term" value="P:positive regulation of protein ubiquitination"/>
    <property type="evidence" value="ECO:0007669"/>
    <property type="project" value="TreeGrafter"/>
</dbReference>
<name>A0A9P6HQ40_9AGAM</name>
<dbReference type="GO" id="GO:0005794">
    <property type="term" value="C:Golgi apparatus"/>
    <property type="evidence" value="ECO:0007669"/>
    <property type="project" value="TreeGrafter"/>
</dbReference>
<keyword evidence="2 6" id="KW-0812">Transmembrane</keyword>
<proteinExistence type="predicted"/>
<gene>
    <name evidence="7" type="ORF">BJ322DRAFT_1149602</name>
</gene>
<reference evidence="7" key="2">
    <citation type="submission" date="2020-11" db="EMBL/GenBank/DDBJ databases">
        <authorList>
            <consortium name="DOE Joint Genome Institute"/>
            <person name="Kuo A."/>
            <person name="Miyauchi S."/>
            <person name="Kiss E."/>
            <person name="Drula E."/>
            <person name="Kohler A."/>
            <person name="Sanchez-Garcia M."/>
            <person name="Andreopoulos B."/>
            <person name="Barry K.W."/>
            <person name="Bonito G."/>
            <person name="Buee M."/>
            <person name="Carver A."/>
            <person name="Chen C."/>
            <person name="Cichocki N."/>
            <person name="Clum A."/>
            <person name="Culley D."/>
            <person name="Crous P.W."/>
            <person name="Fauchery L."/>
            <person name="Girlanda M."/>
            <person name="Hayes R."/>
            <person name="Keri Z."/>
            <person name="Labutti K."/>
            <person name="Lipzen A."/>
            <person name="Lombard V."/>
            <person name="Magnuson J."/>
            <person name="Maillard F."/>
            <person name="Morin E."/>
            <person name="Murat C."/>
            <person name="Nolan M."/>
            <person name="Ohm R."/>
            <person name="Pangilinan J."/>
            <person name="Pereira M."/>
            <person name="Perotto S."/>
            <person name="Peter M."/>
            <person name="Riley R."/>
            <person name="Sitrit Y."/>
            <person name="Stielow B."/>
            <person name="Szollosi G."/>
            <person name="Zifcakova L."/>
            <person name="Stursova M."/>
            <person name="Spatafora J.W."/>
            <person name="Tedersoo L."/>
            <person name="Vaario L.-M."/>
            <person name="Yamada A."/>
            <person name="Yan M."/>
            <person name="Wang P."/>
            <person name="Xu J."/>
            <person name="Bruns T."/>
            <person name="Baldrian P."/>
            <person name="Vilgalys R."/>
            <person name="Henrissat B."/>
            <person name="Grigoriev I.V."/>
            <person name="Hibbett D."/>
            <person name="Nagy L.G."/>
            <person name="Martin F.M."/>
        </authorList>
    </citation>
    <scope>NUCLEOTIDE SEQUENCE</scope>
    <source>
        <strain evidence="7">UH-Tt-Lm1</strain>
    </source>
</reference>
<evidence type="ECO:0000313" key="7">
    <source>
        <dbReference type="EMBL" id="KAF9792203.1"/>
    </source>
</evidence>
<dbReference type="PANTHER" id="PTHR13396">
    <property type="entry name" value="NEDD4 FAMILY INTERACTING PROTEIN 1/2"/>
    <property type="match status" value="1"/>
</dbReference>
<dbReference type="GO" id="GO:0048471">
    <property type="term" value="C:perinuclear region of cytoplasm"/>
    <property type="evidence" value="ECO:0007669"/>
    <property type="project" value="TreeGrafter"/>
</dbReference>
<feature type="transmembrane region" description="Helical" evidence="6">
    <location>
        <begin position="230"/>
        <end position="254"/>
    </location>
</feature>
<dbReference type="GO" id="GO:0005783">
    <property type="term" value="C:endoplasmic reticulum"/>
    <property type="evidence" value="ECO:0007669"/>
    <property type="project" value="TreeGrafter"/>
</dbReference>
<evidence type="ECO:0008006" key="9">
    <source>
        <dbReference type="Google" id="ProtNLM"/>
    </source>
</evidence>
<dbReference type="InterPro" id="IPR019325">
    <property type="entry name" value="NEDD4/Bsd2"/>
</dbReference>
<dbReference type="PANTHER" id="PTHR13396:SF5">
    <property type="entry name" value="NEDD4 FAMILY INTERACTING PROTEIN"/>
    <property type="match status" value="1"/>
</dbReference>
<sequence>MPSALYAPLPTQPTQEDADRDLQDAFGDDDDEEDVLESTRLINQNHHPSANPSLHGNRPQPIQIPGTYDFERDYDYTMPPPGSPPRPSASALPNDYGNSNGLVPTSPVVTPLASGQSSAGFSILFRKAVGSILPTHYQTLPTQSPSIRVVGGGTQNDGVFANVMAKPVLSARPVTDDGGIFLAPETVQSQAPPSYTEAQTDAVPPYWETTVVAPSESGDILVDDLPTGSVLIFVFNLFTSFFFQFIGFVITYFLSTTHAARYGSRAGLGLTFIQYGAYWRAAQIEAGQSREEQQELAFWNATLSAASPNSTALLESMVNQNGTETGEVYYDDIGFGGKDWLALFFMTFGWVLLFTSVFGFWRVKRWEMSIRTSSRHQAPVTPGDLARDIQVRRNLETIFGIGDDRELEASMDPELEAEMRLARHLRTAGLL</sequence>